<evidence type="ECO:0000256" key="1">
    <source>
        <dbReference type="SAM" id="SignalP"/>
    </source>
</evidence>
<organism evidence="2">
    <name type="scientific">Anopheles braziliensis</name>
    <dbReference type="NCBI Taxonomy" id="58242"/>
    <lineage>
        <taxon>Eukaryota</taxon>
        <taxon>Metazoa</taxon>
        <taxon>Ecdysozoa</taxon>
        <taxon>Arthropoda</taxon>
        <taxon>Hexapoda</taxon>
        <taxon>Insecta</taxon>
        <taxon>Pterygota</taxon>
        <taxon>Neoptera</taxon>
        <taxon>Endopterygota</taxon>
        <taxon>Diptera</taxon>
        <taxon>Nematocera</taxon>
        <taxon>Culicoidea</taxon>
        <taxon>Culicidae</taxon>
        <taxon>Anophelinae</taxon>
        <taxon>Anopheles</taxon>
    </lineage>
</organism>
<keyword evidence="1" id="KW-0732">Signal</keyword>
<feature type="chain" id="PRO_5014643166" evidence="1">
    <location>
        <begin position="19"/>
        <end position="67"/>
    </location>
</feature>
<dbReference type="EMBL" id="GGFM01012426">
    <property type="protein sequence ID" value="MBW33177.1"/>
    <property type="molecule type" value="Transcribed_RNA"/>
</dbReference>
<sequence>MMLLLAGLMLPLVDPVAAGNRCKTSLTSTSGQALAKQPLACVTSSTGLLDQPVARVNYLCAFLFYDL</sequence>
<feature type="signal peptide" evidence="1">
    <location>
        <begin position="1"/>
        <end position="18"/>
    </location>
</feature>
<accession>A0A2M3ZX87</accession>
<name>A0A2M3ZX87_9DIPT</name>
<proteinExistence type="predicted"/>
<dbReference type="AlphaFoldDB" id="A0A2M3ZX87"/>
<protein>
    <submittedName>
        <fullName evidence="2">Putative secreted peptide</fullName>
    </submittedName>
</protein>
<reference evidence="2" key="1">
    <citation type="submission" date="2018-01" db="EMBL/GenBank/DDBJ databases">
        <title>An insight into the sialome of Amazonian anophelines.</title>
        <authorList>
            <person name="Ribeiro J.M."/>
            <person name="Scarpassa V."/>
            <person name="Calvo E."/>
        </authorList>
    </citation>
    <scope>NUCLEOTIDE SEQUENCE</scope>
    <source>
        <tissue evidence="2">Salivary glands</tissue>
    </source>
</reference>
<evidence type="ECO:0000313" key="2">
    <source>
        <dbReference type="EMBL" id="MBW33177.1"/>
    </source>
</evidence>